<organism evidence="1 2">
    <name type="scientific">Teladorsagia circumcincta</name>
    <name type="common">Brown stomach worm</name>
    <name type="synonym">Ostertagia circumcincta</name>
    <dbReference type="NCBI Taxonomy" id="45464"/>
    <lineage>
        <taxon>Eukaryota</taxon>
        <taxon>Metazoa</taxon>
        <taxon>Ecdysozoa</taxon>
        <taxon>Nematoda</taxon>
        <taxon>Chromadorea</taxon>
        <taxon>Rhabditida</taxon>
        <taxon>Rhabditina</taxon>
        <taxon>Rhabditomorpha</taxon>
        <taxon>Strongyloidea</taxon>
        <taxon>Trichostrongylidae</taxon>
        <taxon>Teladorsagia</taxon>
    </lineage>
</organism>
<sequence>MHGAIEQRIREGYYSFFGSWWIRSWMSNYLRRIRALWLIVLFPEEFFLGTMEQLTTGQRNRPNSRRRLRTYRSGNDSNVASRHRLQCKLKASKKIIRRILGSFSPTGNPVGCIVADQCTAHLFRLSLKYTMELDTFKTEYFSVIGALSERLDEMNRVISLAESESEA</sequence>
<gene>
    <name evidence="1" type="ORF">TELCIR_12522</name>
</gene>
<accession>A0A2G9U6B1</accession>
<protein>
    <submittedName>
        <fullName evidence="1">Uncharacterized protein</fullName>
    </submittedName>
</protein>
<dbReference type="EMBL" id="KZ348730">
    <property type="protein sequence ID" value="PIO65786.1"/>
    <property type="molecule type" value="Genomic_DNA"/>
</dbReference>
<dbReference type="Proteomes" id="UP000230423">
    <property type="component" value="Unassembled WGS sequence"/>
</dbReference>
<dbReference type="AlphaFoldDB" id="A0A2G9U6B1"/>
<keyword evidence="2" id="KW-1185">Reference proteome</keyword>
<reference evidence="1 2" key="1">
    <citation type="submission" date="2015-09" db="EMBL/GenBank/DDBJ databases">
        <title>Draft genome of the parasitic nematode Teladorsagia circumcincta isolate WARC Sus (inbred).</title>
        <authorList>
            <person name="Mitreva M."/>
        </authorList>
    </citation>
    <scope>NUCLEOTIDE SEQUENCE [LARGE SCALE GENOMIC DNA]</scope>
    <source>
        <strain evidence="1 2">S</strain>
    </source>
</reference>
<name>A0A2G9U6B1_TELCI</name>
<proteinExistence type="predicted"/>
<dbReference type="OrthoDB" id="5791810at2759"/>
<evidence type="ECO:0000313" key="2">
    <source>
        <dbReference type="Proteomes" id="UP000230423"/>
    </source>
</evidence>
<evidence type="ECO:0000313" key="1">
    <source>
        <dbReference type="EMBL" id="PIO65786.1"/>
    </source>
</evidence>